<feature type="compositionally biased region" description="Basic and acidic residues" evidence="1">
    <location>
        <begin position="659"/>
        <end position="699"/>
    </location>
</feature>
<feature type="chain" id="PRO_5002344209" description="Liver specific protein 1" evidence="2">
    <location>
        <begin position="22"/>
        <end position="3456"/>
    </location>
</feature>
<accession>A0A0D9QSB5</accession>
<organism evidence="3 4">
    <name type="scientific">Plasmodium fragile</name>
    <dbReference type="NCBI Taxonomy" id="5857"/>
    <lineage>
        <taxon>Eukaryota</taxon>
        <taxon>Sar</taxon>
        <taxon>Alveolata</taxon>
        <taxon>Apicomplexa</taxon>
        <taxon>Aconoidasida</taxon>
        <taxon>Haemosporida</taxon>
        <taxon>Plasmodiidae</taxon>
        <taxon>Plasmodium</taxon>
        <taxon>Plasmodium (Plasmodium)</taxon>
    </lineage>
</organism>
<feature type="compositionally biased region" description="Low complexity" evidence="1">
    <location>
        <begin position="3280"/>
        <end position="3289"/>
    </location>
</feature>
<feature type="compositionally biased region" description="Basic and acidic residues" evidence="1">
    <location>
        <begin position="1227"/>
        <end position="1239"/>
    </location>
</feature>
<gene>
    <name evidence="3" type="ORF">AK88_00529</name>
</gene>
<feature type="compositionally biased region" description="Basic and acidic residues" evidence="1">
    <location>
        <begin position="744"/>
        <end position="754"/>
    </location>
</feature>
<protein>
    <recommendedName>
        <fullName evidence="5">Liver specific protein 1</fullName>
    </recommendedName>
</protein>
<reference evidence="3 4" key="1">
    <citation type="submission" date="2014-03" db="EMBL/GenBank/DDBJ databases">
        <title>The Genome Sequence of Plasmodium fragile nilgiri.</title>
        <authorList>
            <consortium name="The Broad Institute Genomics Platform"/>
            <consortium name="The Broad Institute Genome Sequencing Center for Infectious Disease"/>
            <person name="Neafsey D."/>
            <person name="Duraisingh M."/>
            <person name="Young S.K."/>
            <person name="Zeng Q."/>
            <person name="Gargeya S."/>
            <person name="Abouelleil A."/>
            <person name="Alvarado L."/>
            <person name="Chapman S.B."/>
            <person name="Gainer-Dewar J."/>
            <person name="Goldberg J."/>
            <person name="Griggs A."/>
            <person name="Gujja S."/>
            <person name="Hansen M."/>
            <person name="Howarth C."/>
            <person name="Imamovic A."/>
            <person name="Larimer J."/>
            <person name="Pearson M."/>
            <person name="Poon T.W."/>
            <person name="Priest M."/>
            <person name="Roberts A."/>
            <person name="Saif S."/>
            <person name="Shea T."/>
            <person name="Sykes S."/>
            <person name="Wortman J."/>
            <person name="Nusbaum C."/>
            <person name="Birren B."/>
        </authorList>
    </citation>
    <scope>NUCLEOTIDE SEQUENCE [LARGE SCALE GENOMIC DNA]</scope>
    <source>
        <strain evidence="4">nilgiri</strain>
    </source>
</reference>
<feature type="compositionally biased region" description="Basic residues" evidence="1">
    <location>
        <begin position="1186"/>
        <end position="1202"/>
    </location>
</feature>
<feature type="compositionally biased region" description="Basic and acidic residues" evidence="1">
    <location>
        <begin position="841"/>
        <end position="863"/>
    </location>
</feature>
<evidence type="ECO:0000313" key="3">
    <source>
        <dbReference type="EMBL" id="KJP89818.1"/>
    </source>
</evidence>
<dbReference type="RefSeq" id="XP_012333600.1">
    <property type="nucleotide sequence ID" value="XM_012478177.1"/>
</dbReference>
<feature type="signal peptide" evidence="2">
    <location>
        <begin position="1"/>
        <end position="21"/>
    </location>
</feature>
<dbReference type="Proteomes" id="UP000054561">
    <property type="component" value="Unassembled WGS sequence"/>
</dbReference>
<feature type="compositionally biased region" description="Acidic residues" evidence="1">
    <location>
        <begin position="785"/>
        <end position="809"/>
    </location>
</feature>
<feature type="region of interest" description="Disordered" evidence="1">
    <location>
        <begin position="659"/>
        <end position="874"/>
    </location>
</feature>
<feature type="region of interest" description="Disordered" evidence="1">
    <location>
        <begin position="1055"/>
        <end position="1239"/>
    </location>
</feature>
<name>A0A0D9QSB5_PLAFR</name>
<feature type="compositionally biased region" description="Basic and acidic residues" evidence="1">
    <location>
        <begin position="1101"/>
        <end position="1136"/>
    </location>
</feature>
<dbReference type="GeneID" id="24265843"/>
<feature type="compositionally biased region" description="Acidic residues" evidence="1">
    <location>
        <begin position="1084"/>
        <end position="1097"/>
    </location>
</feature>
<feature type="compositionally biased region" description="Basic and acidic residues" evidence="1">
    <location>
        <begin position="1055"/>
        <end position="1083"/>
    </location>
</feature>
<dbReference type="VEuPathDB" id="PlasmoDB:AK88_00529"/>
<proteinExistence type="predicted"/>
<evidence type="ECO:0008006" key="5">
    <source>
        <dbReference type="Google" id="ProtNLM"/>
    </source>
</evidence>
<evidence type="ECO:0000256" key="1">
    <source>
        <dbReference type="SAM" id="MobiDB-lite"/>
    </source>
</evidence>
<feature type="compositionally biased region" description="Basic and acidic residues" evidence="1">
    <location>
        <begin position="1143"/>
        <end position="1185"/>
    </location>
</feature>
<feature type="compositionally biased region" description="Acidic residues" evidence="1">
    <location>
        <begin position="755"/>
        <end position="775"/>
    </location>
</feature>
<feature type="region of interest" description="Disordered" evidence="1">
    <location>
        <begin position="3262"/>
        <end position="3289"/>
    </location>
</feature>
<dbReference type="EMBL" id="KQ001648">
    <property type="protein sequence ID" value="KJP89818.1"/>
    <property type="molecule type" value="Genomic_DNA"/>
</dbReference>
<evidence type="ECO:0000256" key="2">
    <source>
        <dbReference type="SAM" id="SignalP"/>
    </source>
</evidence>
<keyword evidence="4" id="KW-1185">Reference proteome</keyword>
<dbReference type="OrthoDB" id="392046at2759"/>
<dbReference type="OMA" id="DMYSKWQ"/>
<keyword evidence="2" id="KW-0732">Signal</keyword>
<feature type="compositionally biased region" description="Basic and acidic residues" evidence="1">
    <location>
        <begin position="3262"/>
        <end position="3279"/>
    </location>
</feature>
<evidence type="ECO:0000313" key="4">
    <source>
        <dbReference type="Proteomes" id="UP000054561"/>
    </source>
</evidence>
<feature type="compositionally biased region" description="Basic and acidic residues" evidence="1">
    <location>
        <begin position="810"/>
        <end position="831"/>
    </location>
</feature>
<sequence length="3456" mass="399099">MRVALLFSLSLLFLAAHDVLCSKKKGKLLGSCPKDSNVVEHFSFLAEDAYKTLLQEVDNDLVNKIKNKEIVTKENIASTLKLLDNKYKEIDDGAKKRVIANVIIDIRQALHNILPIVENNNQDVENKKELNRSNFLLKLENTYIKRDLANFKKITEGISIRKSYLDKKFKMCGISSEQFLFGAPGNINLSDSSIKEIDYPLFINIVNKDSCQDDFSSSSSSFQSIQLNKFLDLYKPVLDFNMELLDIALKHEMKAYEDSKKEMFFLIRDHYRNYGEVKKFLLNIPMSKLPDSKPNDEMKKEITEYNRIFTYSGGISEGRNKTGDRIILGRHAKEPVYIQPKRFKRTIKIPVKKKKNFINDKTSIQVKSPVKVGQLFLKKKENLDQEKKNICEYHIFLNKGQEKEDEVEADAVADLDRGSVPMEHITVSSPHRSGSNVLKRITIRKFGHKDSKGADIARNHPLPLEHGGQTAIPCPECSKHISDGCFYAIPLIHFNYPSGSMYCIPCSNYDKGTYEKCDSRDKFINLNYGNNCVVCIPASTLNTCMCNVNSKNSSPQEILVKHPEAILHHPNDQNYIYNNVCANCVHSSGENLSLFQKSYTCPYCKLRRSPKEEDCNFVYGTKVTSCTSQKDGFSGQSVSNFTILDDDEDEDYVRREVAYGTRAHDDKKKHAGEKTHSETPHGEKPHGVEGRDQPKDHPSEGGQPSQGYFKKTYNIDVTANEYDEERQRTPSRVVPLSSDFFDEGNLKGRYGDHDEHEEEEFDEEEEKEEEEEEVEEGKKGKEEGGENEGENGPEVGGEDEDNSEGDDEDGVKGKDKSSSKEGDKQRNDPHIGKNNNGTTEKGQEKDGEAGTTSDLKRKGKNDVTGENLEAETEEDATPYDSIIYDLGEMLNNEKHINYFKDLYYSTVHNKDSNENKKEEEIFLLNLRFLYKTTFFTRKRTVVNAFLKTPNLDVAYNKGKILFLYKNFFSKIFKDVDYKIKESLVQMTPVVENDEEDDAELTGFDMDFGKVKAHHAGSINMFRHSVFDIHNMAIYFIGPDENYILLEDIIREIHQEREDGPSDGVVRRNEKGDTQEGDTFPREEAVEEASYDTADETGDGNCRSDDPDQARQEQQQKEAEGVGTDREGSAHGEKENHNGSVQKGEADQQKSEADQDKGKADQEKGEEKQEKGEEKQEKGEEKQDKHKSGKAKKKVDKLKKAKLNQKADKLKPNAQETKPMLGGETEGEETKSTNKATDKSTDITLSVKGVEREKGQQERNADFLKILSNYGSLLSKEDMNVIKDNLSNVVVDKRIIKGGEVIEIIIKKKEPKEEKEDVDDSNDKYESISIDGDEGVDTINETVKKYMEKYFSVHNIPIYYIEDGKISKNTIHVTSDVNCNLDMLKMSILGISNITDKSIDQFSFFLVPKEVDFYDPSKFQEIPHSIRNVQDLYNYSKSIERKIVIASVDEKDMDSIKPKSFDYLYESNIDGEELDLGEEYFVQALAASEVTDEAETQIGYDKAGRLPREDTATGAREIILNKASKNIVPDEKIPSRDYEENEIEYINKEITILEDEELYRKGSYYNFFEIYLDNPNRKVNIYNAPIQKTYNLNLFAVDLMNKIVHVPSTFINTNSYKKGMSILDIYTCLEYFSFNRNTNVISSIVYDKSVTLYEILKHLNEKDEHLLIRNKRTEDCEDVDNLKNVKIPQSINLKDSKIIHLEIPIFYLDEQSYFYHDRLTLMNVPENLTALDLCNMVKNIINSKLISFNINTLKDLQIFTIREKQWENVDDNLTMSELKMNHNDLYTLFIKKKFLTKNNFQTLANLEIDLADSNIYIKKLDIYINYNFSPYTLHNLSLYIDSNNFKHLILRNTNAFISDSFLREFFFVYSRRHPVGGSYKVDSTEPESAHSVNCQLSSGQLGNGQLSSGENSEVYIEDEEESKGGGKKIAFLFLLNMLSRFYKIRFSASRMMETVLASLLELSGKDSIDNPLLEVKKSSKKTKNLELYLGNNSKKISVKNVPLALLVWKFINILMRGSFNIPVEEKEKLYNLFVIVPRDKERVRNHDYYFSSIPGYTIEEVLKIIEKDNLLLMKAYPDHLNHIRNSEHFDSYMMFPLDSLPSVIDFNNPIGSLSFYVNYKNEKKITHIINVPEKITTDKLLKSILLDMYSKWQKLPKDEKIKFSLYVDNDEITDVRKYINSGEGAQLRTFISLGKKKHDDKRSKKNYVDLDKISEVDIINFSDAELKTAQLYDTVLREILVKDYIDYNNISVSGYTLSIYVYDGVAYKPVVIFNVPLSATNKDIINFLLIKANHINTKKLVDEFLLLNEESFILMKTKTIVEQNVVFIGELTELINLDRTKLYIVHKPLFNPLDDIFRNVAGRKYDFKSEKNTVINVSEEKGTLTFNLMFNKNKKRVLTVLNIPHNMYITEFLRFAIGYQRKWIYKYVNFYLIKGSEKYVLNDYKDIIRYGRTISEIFKMCKSGDPCTLHIEIMGHDTANKWKKENLESRDRGSIVIKELRRKLVADEIDNKKLDLSVVCFEYNAGLYEKHLFGASRICNIPKNYTVADVLAHVKTKLKEETKVKNVDNLELRIMFNESYITIPEELNMEYVINYYFTDAPSIVAVSEKDEFLNLVHLILHDTVMDIKNDTFVKRSIPLYIKKGRHLQNVKLKNIPFGITEDSLITYLLNYLTKKSEVIKFMNDNTSVCLYPNCEPVYVHLEQKQLSFVASLSYHIAMKKIIYLSTVESHENFYSQMCHFEFNFEKSQYYSDTKANRSISSKANKKNNNSDVLMNIDVNIHFPNVHRTVRVKNFNMNMEIEELLRTIFQSITSKSYKWNDLFTFVGSTSMYNDNEQGKDKQEENNLEDKKGKMTFKDQLNEEGKITFIFKSEHNAIHDYLNSRLIYMPAMINYETKYISLKTSISGFHNNSTTLYGFPSYLTPAFTLTIVQYNFFKLIGKTYLDLFGCSYDDRFNEEDLYDHTQIALKKSDPILNNSLKGESKKEKMRLIMRVKRKDVKYIDTIKDLANSELNIECQQLENEEDMEECTDMISALNTSSIFWRSSVLGFMANSVVIRDNYNNTLMLPYIDFRVNEKILLQNILCHINLSPYLYKLFELTHIDKKGISFKKGLKNSVPHIQCLLSYGFSIYFDLNHNNKLDNYYGFQIGGVESFDITQVHSFQNLHEQHFVEFFLHNSDGTHVFVKNVYRDMTVSTFINELSKARHHIHGVKYNEVSSFYKLIYILDQKDVFEIKPEASIEDVYDSVLRYSKSSDFFLQVVKKDDQGGSGSRESDGSHDRVSSNGSSSLEESNMPEMYLSWYPSIVDLSQNNFQVVMYLQLKPLENNNLFRDPTAPKIIINNVPSSTFIVSIKEYLLILFKDYFQRLELSQNLHTRFYDFEINLVIVSMNPVTKKMQDLNSNILSNLTVSNFYSIYYNAGLVLQVDKVKIFKPNFYNDFIKHFSSVVIDFSYEALQKS</sequence>